<dbReference type="SUPFAM" id="SSF161098">
    <property type="entry name" value="MetI-like"/>
    <property type="match status" value="1"/>
</dbReference>
<organism evidence="9">
    <name type="scientific">mine drainage metagenome</name>
    <dbReference type="NCBI Taxonomy" id="410659"/>
    <lineage>
        <taxon>unclassified sequences</taxon>
        <taxon>metagenomes</taxon>
        <taxon>ecological metagenomes</taxon>
    </lineage>
</organism>
<feature type="domain" description="ABC transmembrane type-1" evidence="8">
    <location>
        <begin position="85"/>
        <end position="179"/>
    </location>
</feature>
<dbReference type="PANTHER" id="PTHR43163">
    <property type="entry name" value="DIPEPTIDE TRANSPORT SYSTEM PERMEASE PROTEIN DPPB-RELATED"/>
    <property type="match status" value="1"/>
</dbReference>
<evidence type="ECO:0000256" key="2">
    <source>
        <dbReference type="ARBA" id="ARBA00022448"/>
    </source>
</evidence>
<evidence type="ECO:0000256" key="4">
    <source>
        <dbReference type="ARBA" id="ARBA00022692"/>
    </source>
</evidence>
<dbReference type="Gene3D" id="1.10.3720.10">
    <property type="entry name" value="MetI-like"/>
    <property type="match status" value="1"/>
</dbReference>
<evidence type="ECO:0000256" key="6">
    <source>
        <dbReference type="ARBA" id="ARBA00023136"/>
    </source>
</evidence>
<evidence type="ECO:0000256" key="7">
    <source>
        <dbReference type="SAM" id="Phobius"/>
    </source>
</evidence>
<dbReference type="InterPro" id="IPR000515">
    <property type="entry name" value="MetI-like"/>
</dbReference>
<dbReference type="CDD" id="cd06261">
    <property type="entry name" value="TM_PBP2"/>
    <property type="match status" value="1"/>
</dbReference>
<keyword evidence="5 7" id="KW-1133">Transmembrane helix</keyword>
<comment type="subcellular location">
    <subcellularLocation>
        <location evidence="1">Cell membrane</location>
        <topology evidence="1">Multi-pass membrane protein</topology>
    </subcellularLocation>
</comment>
<reference evidence="9" key="1">
    <citation type="submission" date="2013-08" db="EMBL/GenBank/DDBJ databases">
        <authorList>
            <person name="Mendez C."/>
            <person name="Richter M."/>
            <person name="Ferrer M."/>
            <person name="Sanchez J."/>
        </authorList>
    </citation>
    <scope>NUCLEOTIDE SEQUENCE</scope>
</reference>
<dbReference type="AlphaFoldDB" id="T0ZWK6"/>
<keyword evidence="4 7" id="KW-0812">Transmembrane</keyword>
<dbReference type="EMBL" id="AUZZ01005613">
    <property type="protein sequence ID" value="EQD48938.1"/>
    <property type="molecule type" value="Genomic_DNA"/>
</dbReference>
<dbReference type="Pfam" id="PF00528">
    <property type="entry name" value="BPD_transp_1"/>
    <property type="match status" value="1"/>
</dbReference>
<keyword evidence="2" id="KW-0813">Transport</keyword>
<dbReference type="GO" id="GO:0055085">
    <property type="term" value="P:transmembrane transport"/>
    <property type="evidence" value="ECO:0007669"/>
    <property type="project" value="InterPro"/>
</dbReference>
<keyword evidence="6 7" id="KW-0472">Membrane</keyword>
<evidence type="ECO:0000256" key="3">
    <source>
        <dbReference type="ARBA" id="ARBA00022475"/>
    </source>
</evidence>
<dbReference type="Pfam" id="PF19300">
    <property type="entry name" value="BPD_transp_1_N"/>
    <property type="match status" value="1"/>
</dbReference>
<evidence type="ECO:0000256" key="5">
    <source>
        <dbReference type="ARBA" id="ARBA00022989"/>
    </source>
</evidence>
<feature type="non-terminal residue" evidence="9">
    <location>
        <position position="1"/>
    </location>
</feature>
<evidence type="ECO:0000313" key="9">
    <source>
        <dbReference type="EMBL" id="EQD48938.1"/>
    </source>
</evidence>
<feature type="transmembrane region" description="Helical" evidence="7">
    <location>
        <begin position="89"/>
        <end position="112"/>
    </location>
</feature>
<evidence type="ECO:0000259" key="8">
    <source>
        <dbReference type="PROSITE" id="PS50928"/>
    </source>
</evidence>
<accession>T0ZWK6</accession>
<name>T0ZWK6_9ZZZZ</name>
<comment type="caution">
    <text evidence="9">The sequence shown here is derived from an EMBL/GenBank/DDBJ whole genome shotgun (WGS) entry which is preliminary data.</text>
</comment>
<evidence type="ECO:0000256" key="1">
    <source>
        <dbReference type="ARBA" id="ARBA00004651"/>
    </source>
</evidence>
<proteinExistence type="predicted"/>
<sequence>QSVVVLLLVTMIMFILFHLLPGNPARAELGVKAQPAAVAAFDKLNGFNKPVWYQFWIYLDHLAHGNLGFSYIQNASVAQLFAQRFPKSILLVGLATAVAILIAIPLGIFQAVRRNKPDDYVLTGTSFVLYSFPTFWLGIVLIELFAITFHLLPPTAPEGTVGRLDPRELDRADSVPVST</sequence>
<dbReference type="InterPro" id="IPR045621">
    <property type="entry name" value="BPD_transp_1_N"/>
</dbReference>
<protein>
    <submittedName>
        <fullName evidence="9">Binding-protein-dependent transport system inner membrane component</fullName>
    </submittedName>
</protein>
<reference evidence="9" key="2">
    <citation type="journal article" date="2014" name="ISME J.">
        <title>Microbial stratification in low pH oxic and suboxic macroscopic growths along an acid mine drainage.</title>
        <authorList>
            <person name="Mendez-Garcia C."/>
            <person name="Mesa V."/>
            <person name="Sprenger R.R."/>
            <person name="Richter M."/>
            <person name="Diez M.S."/>
            <person name="Solano J."/>
            <person name="Bargiela R."/>
            <person name="Golyshina O.V."/>
            <person name="Manteca A."/>
            <person name="Ramos J.L."/>
            <person name="Gallego J.R."/>
            <person name="Llorente I."/>
            <person name="Martins Dos Santos V.A."/>
            <person name="Jensen O.N."/>
            <person name="Pelaez A.I."/>
            <person name="Sanchez J."/>
            <person name="Ferrer M."/>
        </authorList>
    </citation>
    <scope>NUCLEOTIDE SEQUENCE</scope>
</reference>
<dbReference type="PROSITE" id="PS50928">
    <property type="entry name" value="ABC_TM1"/>
    <property type="match status" value="1"/>
</dbReference>
<dbReference type="PANTHER" id="PTHR43163:SF6">
    <property type="entry name" value="DIPEPTIDE TRANSPORT SYSTEM PERMEASE PROTEIN DPPB-RELATED"/>
    <property type="match status" value="1"/>
</dbReference>
<feature type="non-terminal residue" evidence="9">
    <location>
        <position position="179"/>
    </location>
</feature>
<feature type="transmembrane region" description="Helical" evidence="7">
    <location>
        <begin position="132"/>
        <end position="152"/>
    </location>
</feature>
<dbReference type="InterPro" id="IPR035906">
    <property type="entry name" value="MetI-like_sf"/>
</dbReference>
<dbReference type="GO" id="GO:0005886">
    <property type="term" value="C:plasma membrane"/>
    <property type="evidence" value="ECO:0007669"/>
    <property type="project" value="UniProtKB-SubCell"/>
</dbReference>
<keyword evidence="3" id="KW-1003">Cell membrane</keyword>
<gene>
    <name evidence="9" type="ORF">B2A_07807</name>
</gene>